<protein>
    <recommendedName>
        <fullName evidence="3">Fungal-type protein kinase domain-containing protein</fullName>
    </recommendedName>
</protein>
<gene>
    <name evidence="1" type="ORF">M408DRAFT_35819</name>
</gene>
<proteinExistence type="predicted"/>
<dbReference type="HOGENOM" id="CLU_085786_2_0_1"/>
<feature type="non-terminal residue" evidence="1">
    <location>
        <position position="154"/>
    </location>
</feature>
<dbReference type="Proteomes" id="UP000054097">
    <property type="component" value="Unassembled WGS sequence"/>
</dbReference>
<keyword evidence="2" id="KW-1185">Reference proteome</keyword>
<reference evidence="1 2" key="1">
    <citation type="submission" date="2014-04" db="EMBL/GenBank/DDBJ databases">
        <authorList>
            <consortium name="DOE Joint Genome Institute"/>
            <person name="Kuo A."/>
            <person name="Zuccaro A."/>
            <person name="Kohler A."/>
            <person name="Nagy L.G."/>
            <person name="Floudas D."/>
            <person name="Copeland A."/>
            <person name="Barry K.W."/>
            <person name="Cichocki N."/>
            <person name="Veneault-Fourrey C."/>
            <person name="LaButti K."/>
            <person name="Lindquist E.A."/>
            <person name="Lipzen A."/>
            <person name="Lundell T."/>
            <person name="Morin E."/>
            <person name="Murat C."/>
            <person name="Sun H."/>
            <person name="Tunlid A."/>
            <person name="Henrissat B."/>
            <person name="Grigoriev I.V."/>
            <person name="Hibbett D.S."/>
            <person name="Martin F."/>
            <person name="Nordberg H.P."/>
            <person name="Cantor M.N."/>
            <person name="Hua S.X."/>
        </authorList>
    </citation>
    <scope>NUCLEOTIDE SEQUENCE [LARGE SCALE GENOMIC DNA]</scope>
    <source>
        <strain evidence="1 2">MAFF 305830</strain>
    </source>
</reference>
<dbReference type="AlphaFoldDB" id="A0A0C3BMX2"/>
<name>A0A0C3BMX2_SERVB</name>
<evidence type="ECO:0008006" key="3">
    <source>
        <dbReference type="Google" id="ProtNLM"/>
    </source>
</evidence>
<feature type="non-terminal residue" evidence="1">
    <location>
        <position position="1"/>
    </location>
</feature>
<evidence type="ECO:0000313" key="1">
    <source>
        <dbReference type="EMBL" id="KIM32786.1"/>
    </source>
</evidence>
<accession>A0A0C3BMX2</accession>
<organism evidence="1 2">
    <name type="scientific">Serendipita vermifera MAFF 305830</name>
    <dbReference type="NCBI Taxonomy" id="933852"/>
    <lineage>
        <taxon>Eukaryota</taxon>
        <taxon>Fungi</taxon>
        <taxon>Dikarya</taxon>
        <taxon>Basidiomycota</taxon>
        <taxon>Agaricomycotina</taxon>
        <taxon>Agaricomycetes</taxon>
        <taxon>Sebacinales</taxon>
        <taxon>Serendipitaceae</taxon>
        <taxon>Serendipita</taxon>
    </lineage>
</organism>
<dbReference type="OrthoDB" id="3255221at2759"/>
<evidence type="ECO:0000313" key="2">
    <source>
        <dbReference type="Proteomes" id="UP000054097"/>
    </source>
</evidence>
<reference evidence="2" key="2">
    <citation type="submission" date="2015-01" db="EMBL/GenBank/DDBJ databases">
        <title>Evolutionary Origins and Diversification of the Mycorrhizal Mutualists.</title>
        <authorList>
            <consortium name="DOE Joint Genome Institute"/>
            <consortium name="Mycorrhizal Genomics Consortium"/>
            <person name="Kohler A."/>
            <person name="Kuo A."/>
            <person name="Nagy L.G."/>
            <person name="Floudas D."/>
            <person name="Copeland A."/>
            <person name="Barry K.W."/>
            <person name="Cichocki N."/>
            <person name="Veneault-Fourrey C."/>
            <person name="LaButti K."/>
            <person name="Lindquist E.A."/>
            <person name="Lipzen A."/>
            <person name="Lundell T."/>
            <person name="Morin E."/>
            <person name="Murat C."/>
            <person name="Riley R."/>
            <person name="Ohm R."/>
            <person name="Sun H."/>
            <person name="Tunlid A."/>
            <person name="Henrissat B."/>
            <person name="Grigoriev I.V."/>
            <person name="Hibbett D.S."/>
            <person name="Martin F."/>
        </authorList>
    </citation>
    <scope>NUCLEOTIDE SEQUENCE [LARGE SCALE GENOMIC DNA]</scope>
    <source>
        <strain evidence="2">MAFF 305830</strain>
    </source>
</reference>
<dbReference type="EMBL" id="KN824279">
    <property type="protein sequence ID" value="KIM32786.1"/>
    <property type="molecule type" value="Genomic_DNA"/>
</dbReference>
<sequence length="154" mass="17798">RYYSGYNKLLTHCFRDTLDYTVAPQAPPPAAPREAVDFMVWLLVFDEDLKPVLLVEVRDEIWLSRPSTRERADAQMRERYEDISADCPLTKLYGISFIGTRMRVYTGDVATEEITPPHMPRPHANRTLPKDHLEGEWALDIFSPEGFAKMQEVV</sequence>